<proteinExistence type="predicted"/>
<evidence type="ECO:0000313" key="1">
    <source>
        <dbReference type="EMBL" id="CAD6999440.1"/>
    </source>
</evidence>
<protein>
    <submittedName>
        <fullName evidence="1">(Mediterranean fruit fly) hypothetical protein</fullName>
    </submittedName>
</protein>
<keyword evidence="2" id="KW-1185">Reference proteome</keyword>
<organism evidence="1 2">
    <name type="scientific">Ceratitis capitata</name>
    <name type="common">Mediterranean fruit fly</name>
    <name type="synonym">Tephritis capitata</name>
    <dbReference type="NCBI Taxonomy" id="7213"/>
    <lineage>
        <taxon>Eukaryota</taxon>
        <taxon>Metazoa</taxon>
        <taxon>Ecdysozoa</taxon>
        <taxon>Arthropoda</taxon>
        <taxon>Hexapoda</taxon>
        <taxon>Insecta</taxon>
        <taxon>Pterygota</taxon>
        <taxon>Neoptera</taxon>
        <taxon>Endopterygota</taxon>
        <taxon>Diptera</taxon>
        <taxon>Brachycera</taxon>
        <taxon>Muscomorpha</taxon>
        <taxon>Tephritoidea</taxon>
        <taxon>Tephritidae</taxon>
        <taxon>Ceratitis</taxon>
        <taxon>Ceratitis</taxon>
    </lineage>
</organism>
<dbReference type="Proteomes" id="UP000606786">
    <property type="component" value="Unassembled WGS sequence"/>
</dbReference>
<comment type="caution">
    <text evidence="1">The sequence shown here is derived from an EMBL/GenBank/DDBJ whole genome shotgun (WGS) entry which is preliminary data.</text>
</comment>
<evidence type="ECO:0000313" key="2">
    <source>
        <dbReference type="Proteomes" id="UP000606786"/>
    </source>
</evidence>
<name>A0A811UKZ5_CERCA</name>
<gene>
    <name evidence="1" type="ORF">CCAP1982_LOCUS7964</name>
</gene>
<reference evidence="1" key="1">
    <citation type="submission" date="2020-11" db="EMBL/GenBank/DDBJ databases">
        <authorList>
            <person name="Whitehead M."/>
        </authorList>
    </citation>
    <scope>NUCLEOTIDE SEQUENCE</scope>
    <source>
        <strain evidence="1">EGII</strain>
    </source>
</reference>
<dbReference type="AlphaFoldDB" id="A0A811UKZ5"/>
<dbReference type="EMBL" id="CAJHJT010000012">
    <property type="protein sequence ID" value="CAD6999440.1"/>
    <property type="molecule type" value="Genomic_DNA"/>
</dbReference>
<accession>A0A811UKZ5</accession>
<sequence length="72" mass="7898">MDHCTIVICTVMVVFPHPSIHEWLDVGLQNRTNDSADTTYLMKAPMPSDADVCPSGVLSLMTYKPGTSVLFV</sequence>